<feature type="signal peptide" evidence="1">
    <location>
        <begin position="1"/>
        <end position="20"/>
    </location>
</feature>
<proteinExistence type="predicted"/>
<protein>
    <recommendedName>
        <fullName evidence="4">Lipoprotein</fullName>
    </recommendedName>
</protein>
<dbReference type="InParanoid" id="A0A543AUG3"/>
<organism evidence="2 3">
    <name type="scientific">Stackebrandtia endophytica</name>
    <dbReference type="NCBI Taxonomy" id="1496996"/>
    <lineage>
        <taxon>Bacteria</taxon>
        <taxon>Bacillati</taxon>
        <taxon>Actinomycetota</taxon>
        <taxon>Actinomycetes</taxon>
        <taxon>Glycomycetales</taxon>
        <taxon>Glycomycetaceae</taxon>
        <taxon>Stackebrandtia</taxon>
    </lineage>
</organism>
<dbReference type="OrthoDB" id="3401504at2"/>
<reference evidence="2 3" key="1">
    <citation type="submission" date="2019-06" db="EMBL/GenBank/DDBJ databases">
        <title>Sequencing the genomes of 1000 actinobacteria strains.</title>
        <authorList>
            <person name="Klenk H.-P."/>
        </authorList>
    </citation>
    <scope>NUCLEOTIDE SEQUENCE [LARGE SCALE GENOMIC DNA]</scope>
    <source>
        <strain evidence="2 3">DSM 45928</strain>
    </source>
</reference>
<evidence type="ECO:0008006" key="4">
    <source>
        <dbReference type="Google" id="ProtNLM"/>
    </source>
</evidence>
<gene>
    <name evidence="2" type="ORF">FB566_1738</name>
</gene>
<dbReference type="PROSITE" id="PS51257">
    <property type="entry name" value="PROKAR_LIPOPROTEIN"/>
    <property type="match status" value="1"/>
</dbReference>
<keyword evidence="3" id="KW-1185">Reference proteome</keyword>
<keyword evidence="1" id="KW-0732">Signal</keyword>
<dbReference type="EMBL" id="VFOW01000001">
    <property type="protein sequence ID" value="TQL76216.1"/>
    <property type="molecule type" value="Genomic_DNA"/>
</dbReference>
<comment type="caution">
    <text evidence="2">The sequence shown here is derived from an EMBL/GenBank/DDBJ whole genome shotgun (WGS) entry which is preliminary data.</text>
</comment>
<sequence>MRMRATILSAAVVVICLVTGCGGTSGGSDITGHSRLIDELALQVDSAEGRGYTAEYLLAGGQEVMTVAKQVDPEQVAFLFPGGRYVITRQFEMLCTPAEAVDCVLNRATEVTLSPAESVLGELDGEQFLSVHTVMGWLTEVGASSSADISSETRTIAGTHATCVTVNGAETARVSEFEACVTDTGLLGSFAGTVDGVPKSVVLKAVSGTVDPELFHVPEGAAIIDERASTPA</sequence>
<dbReference type="AlphaFoldDB" id="A0A543AUG3"/>
<evidence type="ECO:0000313" key="2">
    <source>
        <dbReference type="EMBL" id="TQL76216.1"/>
    </source>
</evidence>
<name>A0A543AUG3_9ACTN</name>
<feature type="chain" id="PRO_5038624690" description="Lipoprotein" evidence="1">
    <location>
        <begin position="21"/>
        <end position="232"/>
    </location>
</feature>
<evidence type="ECO:0000256" key="1">
    <source>
        <dbReference type="SAM" id="SignalP"/>
    </source>
</evidence>
<accession>A0A543AUG3</accession>
<dbReference type="Proteomes" id="UP000317043">
    <property type="component" value="Unassembled WGS sequence"/>
</dbReference>
<dbReference type="RefSeq" id="WP_142037277.1">
    <property type="nucleotide sequence ID" value="NZ_JBHTGS010000001.1"/>
</dbReference>
<evidence type="ECO:0000313" key="3">
    <source>
        <dbReference type="Proteomes" id="UP000317043"/>
    </source>
</evidence>